<comment type="function">
    <text evidence="1">Thiol-specific peroxidase that catalyzes the reduction of hydrogen peroxide and organic hydroperoxides to water and alcohols, respectively. Plays a role in cell protection against oxidative stress by detoxifying peroxides and as sensor of hydrogen peroxide-mediated signaling events.</text>
</comment>
<dbReference type="CDD" id="cd03017">
    <property type="entry name" value="PRX_BCP"/>
    <property type="match status" value="1"/>
</dbReference>
<dbReference type="GO" id="GO:0034599">
    <property type="term" value="P:cellular response to oxidative stress"/>
    <property type="evidence" value="ECO:0007669"/>
    <property type="project" value="TreeGrafter"/>
</dbReference>
<dbReference type="InterPro" id="IPR000866">
    <property type="entry name" value="AhpC/TSA"/>
</dbReference>
<dbReference type="OrthoDB" id="9812811at2"/>
<evidence type="ECO:0000256" key="5">
    <source>
        <dbReference type="ARBA" id="ARBA00022862"/>
    </source>
</evidence>
<dbReference type="STRING" id="234267.Acid_7719"/>
<evidence type="ECO:0000256" key="4">
    <source>
        <dbReference type="ARBA" id="ARBA00022559"/>
    </source>
</evidence>
<keyword evidence="8" id="KW-0676">Redox-active center</keyword>
<sequence length="151" mass="16626">MLKVGDKAPDIRVHTDTGEDFRLSELKGKRVVLYFYPKADTPGCTVEACEFRDGIKGFNKKGAIVVGISPDKPSSQAKFKEKYDLPFTLLADEDKAAAEAYGVYKEKNMYGKKVMGIVRTTFVIGADGKIEKIYDKVKAQGHAAAVLEDLT</sequence>
<dbReference type="SUPFAM" id="SSF52833">
    <property type="entry name" value="Thioredoxin-like"/>
    <property type="match status" value="1"/>
</dbReference>
<dbReference type="InterPro" id="IPR036249">
    <property type="entry name" value="Thioredoxin-like_sf"/>
</dbReference>
<keyword evidence="4" id="KW-0575">Peroxidase</keyword>
<dbReference type="EMBL" id="CP000473">
    <property type="protein sequence ID" value="ABJ88618.1"/>
    <property type="molecule type" value="Genomic_DNA"/>
</dbReference>
<proteinExistence type="inferred from homology"/>
<dbReference type="PANTHER" id="PTHR42801:SF4">
    <property type="entry name" value="AHPC_TSA FAMILY PROTEIN"/>
    <property type="match status" value="1"/>
</dbReference>
<keyword evidence="6" id="KW-0560">Oxidoreductase</keyword>
<organism evidence="15">
    <name type="scientific">Solibacter usitatus (strain Ellin6076)</name>
    <dbReference type="NCBI Taxonomy" id="234267"/>
    <lineage>
        <taxon>Bacteria</taxon>
        <taxon>Pseudomonadati</taxon>
        <taxon>Acidobacteriota</taxon>
        <taxon>Terriglobia</taxon>
        <taxon>Bryobacterales</taxon>
        <taxon>Solibacteraceae</taxon>
        <taxon>Candidatus Solibacter</taxon>
    </lineage>
</organism>
<dbReference type="PIRSF" id="PIRSF000239">
    <property type="entry name" value="AHPC"/>
    <property type="match status" value="1"/>
</dbReference>
<dbReference type="InParanoid" id="Q01P02"/>
<keyword evidence="5" id="KW-0049">Antioxidant</keyword>
<dbReference type="AlphaFoldDB" id="Q01P02"/>
<evidence type="ECO:0000313" key="15">
    <source>
        <dbReference type="EMBL" id="ABJ88618.1"/>
    </source>
</evidence>
<comment type="similarity">
    <text evidence="10">Belongs to the peroxiredoxin family. BCP/PrxQ subfamily.</text>
</comment>
<comment type="catalytic activity">
    <reaction evidence="12">
        <text>a hydroperoxide + [thioredoxin]-dithiol = an alcohol + [thioredoxin]-disulfide + H2O</text>
        <dbReference type="Rhea" id="RHEA:62620"/>
        <dbReference type="Rhea" id="RHEA-COMP:10698"/>
        <dbReference type="Rhea" id="RHEA-COMP:10700"/>
        <dbReference type="ChEBI" id="CHEBI:15377"/>
        <dbReference type="ChEBI" id="CHEBI:29950"/>
        <dbReference type="ChEBI" id="CHEBI:30879"/>
        <dbReference type="ChEBI" id="CHEBI:35924"/>
        <dbReference type="ChEBI" id="CHEBI:50058"/>
        <dbReference type="EC" id="1.11.1.24"/>
    </reaction>
</comment>
<dbReference type="GO" id="GO:0005737">
    <property type="term" value="C:cytoplasm"/>
    <property type="evidence" value="ECO:0007669"/>
    <property type="project" value="TreeGrafter"/>
</dbReference>
<dbReference type="EC" id="1.11.1.24" evidence="3"/>
<evidence type="ECO:0000256" key="11">
    <source>
        <dbReference type="ARBA" id="ARBA00042639"/>
    </source>
</evidence>
<feature type="active site" description="Cysteine sulfenic acid (-SOH) intermediate; for peroxidase activity" evidence="13">
    <location>
        <position position="44"/>
    </location>
</feature>
<dbReference type="HOGENOM" id="CLU_042529_14_1_0"/>
<evidence type="ECO:0000256" key="7">
    <source>
        <dbReference type="ARBA" id="ARBA00023157"/>
    </source>
</evidence>
<dbReference type="FunCoup" id="Q01P02">
    <property type="interactions" value="607"/>
</dbReference>
<evidence type="ECO:0000259" key="14">
    <source>
        <dbReference type="PROSITE" id="PS51352"/>
    </source>
</evidence>
<dbReference type="GO" id="GO:0045454">
    <property type="term" value="P:cell redox homeostasis"/>
    <property type="evidence" value="ECO:0007669"/>
    <property type="project" value="TreeGrafter"/>
</dbReference>
<dbReference type="KEGG" id="sus:Acid_7719"/>
<dbReference type="NCBIfam" id="NF006960">
    <property type="entry name" value="PRK09437.1"/>
    <property type="match status" value="1"/>
</dbReference>
<reference evidence="15" key="1">
    <citation type="submission" date="2006-10" db="EMBL/GenBank/DDBJ databases">
        <title>Complete sequence of Solibacter usitatus Ellin6076.</title>
        <authorList>
            <consortium name="US DOE Joint Genome Institute"/>
            <person name="Copeland A."/>
            <person name="Lucas S."/>
            <person name="Lapidus A."/>
            <person name="Barry K."/>
            <person name="Detter J.C."/>
            <person name="Glavina del Rio T."/>
            <person name="Hammon N."/>
            <person name="Israni S."/>
            <person name="Dalin E."/>
            <person name="Tice H."/>
            <person name="Pitluck S."/>
            <person name="Thompson L.S."/>
            <person name="Brettin T."/>
            <person name="Bruce D."/>
            <person name="Han C."/>
            <person name="Tapia R."/>
            <person name="Gilna P."/>
            <person name="Schmutz J."/>
            <person name="Larimer F."/>
            <person name="Land M."/>
            <person name="Hauser L."/>
            <person name="Kyrpides N."/>
            <person name="Mikhailova N."/>
            <person name="Janssen P.H."/>
            <person name="Kuske C.R."/>
            <person name="Richardson P."/>
        </authorList>
    </citation>
    <scope>NUCLEOTIDE SEQUENCE</scope>
    <source>
        <strain evidence="15">Ellin6076</strain>
    </source>
</reference>
<evidence type="ECO:0000256" key="10">
    <source>
        <dbReference type="ARBA" id="ARBA00038489"/>
    </source>
</evidence>
<evidence type="ECO:0000256" key="1">
    <source>
        <dbReference type="ARBA" id="ARBA00003330"/>
    </source>
</evidence>
<evidence type="ECO:0000256" key="12">
    <source>
        <dbReference type="ARBA" id="ARBA00049091"/>
    </source>
</evidence>
<gene>
    <name evidence="15" type="ordered locus">Acid_7719</name>
</gene>
<dbReference type="PROSITE" id="PS51352">
    <property type="entry name" value="THIOREDOXIN_2"/>
    <property type="match status" value="1"/>
</dbReference>
<dbReference type="FunFam" id="3.40.30.10:FF:000007">
    <property type="entry name" value="Thioredoxin-dependent thiol peroxidase"/>
    <property type="match status" value="1"/>
</dbReference>
<dbReference type="InterPro" id="IPR024706">
    <property type="entry name" value="Peroxiredoxin_AhpC-typ"/>
</dbReference>
<protein>
    <recommendedName>
        <fullName evidence="3">thioredoxin-dependent peroxiredoxin</fullName>
        <ecNumber evidence="3">1.11.1.24</ecNumber>
    </recommendedName>
    <alternativeName>
        <fullName evidence="9">Thioredoxin peroxidase</fullName>
    </alternativeName>
    <alternativeName>
        <fullName evidence="11">Thioredoxin-dependent peroxiredoxin Bcp</fullName>
    </alternativeName>
</protein>
<dbReference type="InterPro" id="IPR050924">
    <property type="entry name" value="Peroxiredoxin_BCP/PrxQ"/>
</dbReference>
<dbReference type="eggNOG" id="COG1225">
    <property type="taxonomic scope" value="Bacteria"/>
</dbReference>
<comment type="subunit">
    <text evidence="2">Monomer.</text>
</comment>
<dbReference type="Pfam" id="PF00578">
    <property type="entry name" value="AhpC-TSA"/>
    <property type="match status" value="1"/>
</dbReference>
<accession>Q01P02</accession>
<name>Q01P02_SOLUE</name>
<dbReference type="GO" id="GO:0008379">
    <property type="term" value="F:thioredoxin peroxidase activity"/>
    <property type="evidence" value="ECO:0007669"/>
    <property type="project" value="TreeGrafter"/>
</dbReference>
<evidence type="ECO:0000256" key="9">
    <source>
        <dbReference type="ARBA" id="ARBA00032824"/>
    </source>
</evidence>
<feature type="domain" description="Thioredoxin" evidence="14">
    <location>
        <begin position="2"/>
        <end position="151"/>
    </location>
</feature>
<keyword evidence="7" id="KW-1015">Disulfide bond</keyword>
<evidence type="ECO:0000256" key="8">
    <source>
        <dbReference type="ARBA" id="ARBA00023284"/>
    </source>
</evidence>
<dbReference type="PANTHER" id="PTHR42801">
    <property type="entry name" value="THIOREDOXIN-DEPENDENT PEROXIDE REDUCTASE"/>
    <property type="match status" value="1"/>
</dbReference>
<evidence type="ECO:0000256" key="6">
    <source>
        <dbReference type="ARBA" id="ARBA00023002"/>
    </source>
</evidence>
<evidence type="ECO:0000256" key="3">
    <source>
        <dbReference type="ARBA" id="ARBA00013017"/>
    </source>
</evidence>
<evidence type="ECO:0000256" key="2">
    <source>
        <dbReference type="ARBA" id="ARBA00011245"/>
    </source>
</evidence>
<dbReference type="Gene3D" id="3.40.30.10">
    <property type="entry name" value="Glutaredoxin"/>
    <property type="match status" value="1"/>
</dbReference>
<dbReference type="InterPro" id="IPR013766">
    <property type="entry name" value="Thioredoxin_domain"/>
</dbReference>
<evidence type="ECO:0000256" key="13">
    <source>
        <dbReference type="PIRSR" id="PIRSR000239-1"/>
    </source>
</evidence>